<feature type="domain" description="GIT Spa2 homology (SHD)" evidence="2">
    <location>
        <begin position="160"/>
        <end position="183"/>
    </location>
</feature>
<reference evidence="4" key="1">
    <citation type="submission" date="2022-11" db="UniProtKB">
        <authorList>
            <consortium name="WormBaseParasite"/>
        </authorList>
    </citation>
    <scope>IDENTIFICATION</scope>
</reference>
<dbReference type="GO" id="GO:0032012">
    <property type="term" value="P:regulation of ARF protein signal transduction"/>
    <property type="evidence" value="ECO:0007669"/>
    <property type="project" value="InterPro"/>
</dbReference>
<dbReference type="GO" id="GO:0036465">
    <property type="term" value="P:synaptic vesicle recycling"/>
    <property type="evidence" value="ECO:0007669"/>
    <property type="project" value="TreeGrafter"/>
</dbReference>
<dbReference type="Gene3D" id="1.25.40.20">
    <property type="entry name" value="Ankyrin repeat-containing domain"/>
    <property type="match status" value="1"/>
</dbReference>
<organism evidence="3 4">
    <name type="scientific">Panagrolaimus davidi</name>
    <dbReference type="NCBI Taxonomy" id="227884"/>
    <lineage>
        <taxon>Eukaryota</taxon>
        <taxon>Metazoa</taxon>
        <taxon>Ecdysozoa</taxon>
        <taxon>Nematoda</taxon>
        <taxon>Chromadorea</taxon>
        <taxon>Rhabditida</taxon>
        <taxon>Tylenchina</taxon>
        <taxon>Panagrolaimomorpha</taxon>
        <taxon>Panagrolaimoidea</taxon>
        <taxon>Panagrolaimidae</taxon>
        <taxon>Panagrolaimus</taxon>
    </lineage>
</organism>
<dbReference type="PANTHER" id="PTHR46097">
    <property type="entry name" value="G PROTEIN-COUPLED RECEPTOR KINASE INTERACTING ARFGAP"/>
    <property type="match status" value="1"/>
</dbReference>
<dbReference type="WBParaSite" id="PDA_v2.g4552.t1">
    <property type="protein sequence ID" value="PDA_v2.g4552.t1"/>
    <property type="gene ID" value="PDA_v2.g4552"/>
</dbReference>
<dbReference type="GO" id="GO:0005096">
    <property type="term" value="F:GTPase activator activity"/>
    <property type="evidence" value="ECO:0007669"/>
    <property type="project" value="InterPro"/>
</dbReference>
<dbReference type="PROSITE" id="PS50297">
    <property type="entry name" value="ANK_REP_REGION"/>
    <property type="match status" value="1"/>
</dbReference>
<dbReference type="GO" id="GO:0098793">
    <property type="term" value="C:presynapse"/>
    <property type="evidence" value="ECO:0007669"/>
    <property type="project" value="GOC"/>
</dbReference>
<protein>
    <submittedName>
        <fullName evidence="4">GIT Spa2 homology (SHD) domain-containing protein</fullName>
    </submittedName>
</protein>
<evidence type="ECO:0000313" key="3">
    <source>
        <dbReference type="Proteomes" id="UP000887578"/>
    </source>
</evidence>
<dbReference type="GO" id="GO:0031267">
    <property type="term" value="F:small GTPase binding"/>
    <property type="evidence" value="ECO:0007669"/>
    <property type="project" value="TreeGrafter"/>
</dbReference>
<keyword evidence="1" id="KW-0040">ANK repeat</keyword>
<evidence type="ECO:0000256" key="1">
    <source>
        <dbReference type="PROSITE-ProRule" id="PRU00023"/>
    </source>
</evidence>
<evidence type="ECO:0000313" key="4">
    <source>
        <dbReference type="WBParaSite" id="PDA_v2.g4552.t1"/>
    </source>
</evidence>
<sequence>MFIKSKYVDLAFVLKPSQSSDYNIDDLNKQLYSCVRTSHVLRLLACGADPNYVNEENNGNSPMHVAAKESQPLQIELLYIYGADPARPNNNGQTPSSLARQEGNDKLANRLIELEFEVTDKLSQFLSGRKPSHTKDVHFLLPELASQASESVKKYKLQVQRLNDKTFERLVQDIYDEIDRRITVVEWSCAPPYHLGNHEHVAAFLPVNFPS</sequence>
<dbReference type="InterPro" id="IPR036770">
    <property type="entry name" value="Ankyrin_rpt-contain_sf"/>
</dbReference>
<dbReference type="Proteomes" id="UP000887578">
    <property type="component" value="Unplaced"/>
</dbReference>
<dbReference type="GO" id="GO:0007420">
    <property type="term" value="P:brain development"/>
    <property type="evidence" value="ECO:0007669"/>
    <property type="project" value="InterPro"/>
</dbReference>
<dbReference type="Pfam" id="PF12796">
    <property type="entry name" value="Ank_2"/>
    <property type="match status" value="1"/>
</dbReference>
<accession>A0A914QMP1</accession>
<dbReference type="InterPro" id="IPR047161">
    <property type="entry name" value="GIT-like"/>
</dbReference>
<dbReference type="Pfam" id="PF08518">
    <property type="entry name" value="GIT_SHD"/>
    <property type="match status" value="1"/>
</dbReference>
<dbReference type="InterPro" id="IPR013724">
    <property type="entry name" value="GIT_SHD"/>
</dbReference>
<dbReference type="PROSITE" id="PS50088">
    <property type="entry name" value="ANK_REPEAT"/>
    <property type="match status" value="1"/>
</dbReference>
<feature type="repeat" description="ANK" evidence="1">
    <location>
        <begin position="58"/>
        <end position="90"/>
    </location>
</feature>
<dbReference type="AlphaFoldDB" id="A0A914QMP1"/>
<evidence type="ECO:0000259" key="2">
    <source>
        <dbReference type="Pfam" id="PF08518"/>
    </source>
</evidence>
<dbReference type="GO" id="GO:0008277">
    <property type="term" value="P:regulation of G protein-coupled receptor signaling pathway"/>
    <property type="evidence" value="ECO:0007669"/>
    <property type="project" value="TreeGrafter"/>
</dbReference>
<dbReference type="SUPFAM" id="SSF48403">
    <property type="entry name" value="Ankyrin repeat"/>
    <property type="match status" value="1"/>
</dbReference>
<proteinExistence type="predicted"/>
<dbReference type="InterPro" id="IPR002110">
    <property type="entry name" value="Ankyrin_rpt"/>
</dbReference>
<name>A0A914QMP1_9BILA</name>
<dbReference type="PANTHER" id="PTHR46097:SF3">
    <property type="entry name" value="ARF GTPASE-ACTIVATING PROTEIN GIT"/>
    <property type="match status" value="1"/>
</dbReference>
<keyword evidence="3" id="KW-1185">Reference proteome</keyword>